<evidence type="ECO:0008006" key="4">
    <source>
        <dbReference type="Google" id="ProtNLM"/>
    </source>
</evidence>
<proteinExistence type="predicted"/>
<keyword evidence="1" id="KW-0732">Signal</keyword>
<dbReference type="OrthoDB" id="7844595at2"/>
<evidence type="ECO:0000313" key="3">
    <source>
        <dbReference type="Proteomes" id="UP000184292"/>
    </source>
</evidence>
<keyword evidence="3" id="KW-1185">Reference proteome</keyword>
<evidence type="ECO:0000256" key="1">
    <source>
        <dbReference type="SAM" id="SignalP"/>
    </source>
</evidence>
<protein>
    <recommendedName>
        <fullName evidence="4">YD repeat-containing protein</fullName>
    </recommendedName>
</protein>
<dbReference type="RefSeq" id="WP_073330834.1">
    <property type="nucleotide sequence ID" value="NZ_FQYO01000004.1"/>
</dbReference>
<dbReference type="AlphaFoldDB" id="A0A1M6FRK6"/>
<dbReference type="STRING" id="1447782.SAMN05444417_2462"/>
<dbReference type="EMBL" id="FQYO01000004">
    <property type="protein sequence ID" value="SHJ00305.1"/>
    <property type="molecule type" value="Genomic_DNA"/>
</dbReference>
<name>A0A1M6FRK6_9RHOB</name>
<organism evidence="2 3">
    <name type="scientific">Wenxinia saemankumensis</name>
    <dbReference type="NCBI Taxonomy" id="1447782"/>
    <lineage>
        <taxon>Bacteria</taxon>
        <taxon>Pseudomonadati</taxon>
        <taxon>Pseudomonadota</taxon>
        <taxon>Alphaproteobacteria</taxon>
        <taxon>Rhodobacterales</taxon>
        <taxon>Roseobacteraceae</taxon>
        <taxon>Wenxinia</taxon>
    </lineage>
</organism>
<reference evidence="2 3" key="1">
    <citation type="submission" date="2016-11" db="EMBL/GenBank/DDBJ databases">
        <authorList>
            <person name="Jaros S."/>
            <person name="Januszkiewicz K."/>
            <person name="Wedrychowicz H."/>
        </authorList>
    </citation>
    <scope>NUCLEOTIDE SEQUENCE [LARGE SCALE GENOMIC DNA]</scope>
    <source>
        <strain evidence="2 3">DSM 100565</strain>
    </source>
</reference>
<gene>
    <name evidence="2" type="ORF">SAMN05444417_2462</name>
</gene>
<accession>A0A1M6FRK6</accession>
<feature type="signal peptide" evidence="1">
    <location>
        <begin position="1"/>
        <end position="16"/>
    </location>
</feature>
<sequence>MRLLLALAVLPLPAFAQQVEIPQGCTAYLTVQAMSCRVSHHFTCEDDPEGWQRRIDMDQSGITYFGAIDSETQWVESFHLLSGTTEYLSEEVDRPASFTSLLEEGVSDYDFTTTNDAGEVTRYVGTDRLTGESVEIDGVTLDRTDYDITAFDSEGEILWSSAGNEYISRDWRMFLSGQSTYVSPEGSFESDDSPVAFIEPGEPGFLSPAPIYGCGQEL</sequence>
<evidence type="ECO:0000313" key="2">
    <source>
        <dbReference type="EMBL" id="SHJ00305.1"/>
    </source>
</evidence>
<feature type="chain" id="PRO_5012883968" description="YD repeat-containing protein" evidence="1">
    <location>
        <begin position="17"/>
        <end position="218"/>
    </location>
</feature>
<dbReference type="Proteomes" id="UP000184292">
    <property type="component" value="Unassembled WGS sequence"/>
</dbReference>